<sequence>MTGYAWLEQNATPIRRKLTGVFSILFNFPSHQALEIETFVALEGHCILHTFVFLQK</sequence>
<protein>
    <submittedName>
        <fullName evidence="1">Uncharacterized protein</fullName>
    </submittedName>
</protein>
<name>A0A2P2QSZ5_RHIMU</name>
<dbReference type="AlphaFoldDB" id="A0A2P2QSZ5"/>
<evidence type="ECO:0000313" key="1">
    <source>
        <dbReference type="EMBL" id="MBX70126.1"/>
    </source>
</evidence>
<dbReference type="EMBL" id="GGEC01089642">
    <property type="protein sequence ID" value="MBX70126.1"/>
    <property type="molecule type" value="Transcribed_RNA"/>
</dbReference>
<reference evidence="1" key="1">
    <citation type="submission" date="2018-02" db="EMBL/GenBank/DDBJ databases">
        <title>Rhizophora mucronata_Transcriptome.</title>
        <authorList>
            <person name="Meera S.P."/>
            <person name="Sreeshan A."/>
            <person name="Augustine A."/>
        </authorList>
    </citation>
    <scope>NUCLEOTIDE SEQUENCE</scope>
    <source>
        <tissue evidence="1">Leaf</tissue>
    </source>
</reference>
<proteinExistence type="predicted"/>
<organism evidence="1">
    <name type="scientific">Rhizophora mucronata</name>
    <name type="common">Asiatic mangrove</name>
    <dbReference type="NCBI Taxonomy" id="61149"/>
    <lineage>
        <taxon>Eukaryota</taxon>
        <taxon>Viridiplantae</taxon>
        <taxon>Streptophyta</taxon>
        <taxon>Embryophyta</taxon>
        <taxon>Tracheophyta</taxon>
        <taxon>Spermatophyta</taxon>
        <taxon>Magnoliopsida</taxon>
        <taxon>eudicotyledons</taxon>
        <taxon>Gunneridae</taxon>
        <taxon>Pentapetalae</taxon>
        <taxon>rosids</taxon>
        <taxon>fabids</taxon>
        <taxon>Malpighiales</taxon>
        <taxon>Rhizophoraceae</taxon>
        <taxon>Rhizophora</taxon>
    </lineage>
</organism>
<accession>A0A2P2QSZ5</accession>